<evidence type="ECO:0000256" key="2">
    <source>
        <dbReference type="ARBA" id="ARBA00023002"/>
    </source>
</evidence>
<dbReference type="AlphaFoldDB" id="A0A239TDZ1"/>
<keyword evidence="2 4" id="KW-0560">Oxidoreductase</keyword>
<dbReference type="InterPro" id="IPR029510">
    <property type="entry name" value="Ald_DH_CS_GLU"/>
</dbReference>
<comment type="similarity">
    <text evidence="1 4 7">Belongs to the aldehyde dehydrogenase family.</text>
</comment>
<dbReference type="Gene3D" id="3.40.309.10">
    <property type="entry name" value="Aldehyde Dehydrogenase, Chain A, domain 2"/>
    <property type="match status" value="1"/>
</dbReference>
<dbReference type="PIRSF" id="PIRSF036492">
    <property type="entry name" value="ALDH"/>
    <property type="match status" value="1"/>
</dbReference>
<evidence type="ECO:0000259" key="8">
    <source>
        <dbReference type="Pfam" id="PF00171"/>
    </source>
</evidence>
<dbReference type="InterPro" id="IPR016163">
    <property type="entry name" value="Ald_DH_C"/>
</dbReference>
<dbReference type="PANTHER" id="PTHR43570:SF16">
    <property type="entry name" value="ALDEHYDE DEHYDROGENASE TYPE III, ISOFORM Q"/>
    <property type="match status" value="1"/>
</dbReference>
<organism evidence="9 10">
    <name type="scientific">Megamonas hypermegale</name>
    <dbReference type="NCBI Taxonomy" id="158847"/>
    <lineage>
        <taxon>Bacteria</taxon>
        <taxon>Bacillati</taxon>
        <taxon>Bacillota</taxon>
        <taxon>Negativicutes</taxon>
        <taxon>Selenomonadales</taxon>
        <taxon>Selenomonadaceae</taxon>
        <taxon>Megamonas</taxon>
    </lineage>
</organism>
<feature type="domain" description="Aldehyde dehydrogenase" evidence="8">
    <location>
        <begin position="4"/>
        <end position="432"/>
    </location>
</feature>
<gene>
    <name evidence="9" type="primary">calB</name>
    <name evidence="9" type="ORF">SAMEA4364220_00480</name>
</gene>
<dbReference type="InterPro" id="IPR016161">
    <property type="entry name" value="Ald_DH/histidinol_DH"/>
</dbReference>
<dbReference type="InterPro" id="IPR016162">
    <property type="entry name" value="Ald_DH_N"/>
</dbReference>
<dbReference type="PROSITE" id="PS00687">
    <property type="entry name" value="ALDEHYDE_DEHYDR_GLU"/>
    <property type="match status" value="1"/>
</dbReference>
<dbReference type="InterPro" id="IPR016160">
    <property type="entry name" value="Ald_DH_CS_CYS"/>
</dbReference>
<keyword evidence="10" id="KW-1185">Reference proteome</keyword>
<dbReference type="PROSITE" id="PS00070">
    <property type="entry name" value="ALDEHYDE_DEHYDR_CYS"/>
    <property type="match status" value="1"/>
</dbReference>
<dbReference type="InterPro" id="IPR015590">
    <property type="entry name" value="Aldehyde_DH_dom"/>
</dbReference>
<evidence type="ECO:0000256" key="5">
    <source>
        <dbReference type="PIRSR" id="PIRSR036492-1"/>
    </source>
</evidence>
<dbReference type="FunFam" id="3.40.309.10:FF:000025">
    <property type="entry name" value="Aldehyde dehydrogenase"/>
    <property type="match status" value="1"/>
</dbReference>
<proteinExistence type="inferred from homology"/>
<evidence type="ECO:0000313" key="10">
    <source>
        <dbReference type="Proteomes" id="UP000215383"/>
    </source>
</evidence>
<accession>A0A239TDZ1</accession>
<dbReference type="PANTHER" id="PTHR43570">
    <property type="entry name" value="ALDEHYDE DEHYDROGENASE"/>
    <property type="match status" value="1"/>
</dbReference>
<evidence type="ECO:0000256" key="3">
    <source>
        <dbReference type="ARBA" id="ARBA00023027"/>
    </source>
</evidence>
<dbReference type="InterPro" id="IPR012394">
    <property type="entry name" value="Aldehyde_DH_NAD(P)"/>
</dbReference>
<feature type="active site" evidence="5 6">
    <location>
        <position position="213"/>
    </location>
</feature>
<dbReference type="CDD" id="cd07136">
    <property type="entry name" value="ALDH_YwdH-P39616"/>
    <property type="match status" value="1"/>
</dbReference>
<dbReference type="FunFam" id="3.40.605.10:FF:000004">
    <property type="entry name" value="Aldehyde dehydrogenase"/>
    <property type="match status" value="1"/>
</dbReference>
<dbReference type="GO" id="GO:0006081">
    <property type="term" value="P:aldehyde metabolic process"/>
    <property type="evidence" value="ECO:0007669"/>
    <property type="project" value="InterPro"/>
</dbReference>
<evidence type="ECO:0000256" key="6">
    <source>
        <dbReference type="PROSITE-ProRule" id="PRU10007"/>
    </source>
</evidence>
<evidence type="ECO:0000256" key="7">
    <source>
        <dbReference type="RuleBase" id="RU003345"/>
    </source>
</evidence>
<keyword evidence="3" id="KW-0520">NAD</keyword>
<protein>
    <recommendedName>
        <fullName evidence="4">Aldehyde dehydrogenase</fullName>
    </recommendedName>
</protein>
<dbReference type="EMBL" id="LT906446">
    <property type="protein sequence ID" value="SNU95796.1"/>
    <property type="molecule type" value="Genomic_DNA"/>
</dbReference>
<evidence type="ECO:0000313" key="9">
    <source>
        <dbReference type="EMBL" id="SNU95796.1"/>
    </source>
</evidence>
<dbReference type="eggNOG" id="COG1012">
    <property type="taxonomic scope" value="Bacteria"/>
</dbReference>
<sequence>MLKSQEISAIFNEQKQFFNKKTTLSYEYRYEQLTKLKNAVLKYETALTSALQKDLGKSKLESYTTEIGFVLHSISNAQNNLKKWVKPKKVKTPWYLFPAKSYINHVPYGNVLIMGPYNYPVQLLIEPLIGAISAGNCTILSPSNLTANTTQVLKKLINETFSPAYIYCTDGELEENIALLNQPFDYIFFTGSKHVGKIVMQKAAENLTPITLELGGKSPVIVDKTADLEVCAQRIIWGKLMNAGQTCVAPDYLFVDKSIQQDLITELTLAIQKFYGNDIENNPDYGRIINLNHFNRLNRILKQDEAYIVFGGKTNAEKLFIEPTLLSLKNAMASSMQEEIFGPILPILTYENIDEALEYINAHDKPLALYIFSQDKRQMNYILNQTTSGGVSINDTINHLTNLNLPFGGIGASGMGNYHGKYSFETFSHKRSIINKTTKINLKLLFPPYTDLKYKLIHRFFK</sequence>
<dbReference type="Gene3D" id="3.40.605.10">
    <property type="entry name" value="Aldehyde Dehydrogenase, Chain A, domain 1"/>
    <property type="match status" value="1"/>
</dbReference>
<name>A0A239TDZ1_9FIRM</name>
<dbReference type="SUPFAM" id="SSF53720">
    <property type="entry name" value="ALDH-like"/>
    <property type="match status" value="1"/>
</dbReference>
<dbReference type="GO" id="GO:0004029">
    <property type="term" value="F:aldehyde dehydrogenase (NAD+) activity"/>
    <property type="evidence" value="ECO:0007669"/>
    <property type="project" value="TreeGrafter"/>
</dbReference>
<evidence type="ECO:0000256" key="1">
    <source>
        <dbReference type="ARBA" id="ARBA00009986"/>
    </source>
</evidence>
<feature type="active site" evidence="5">
    <location>
        <position position="247"/>
    </location>
</feature>
<evidence type="ECO:0000256" key="4">
    <source>
        <dbReference type="PIRNR" id="PIRNR036492"/>
    </source>
</evidence>
<reference evidence="9 10" key="1">
    <citation type="submission" date="2017-06" db="EMBL/GenBank/DDBJ databases">
        <authorList>
            <consortium name="Pathogen Informatics"/>
        </authorList>
    </citation>
    <scope>NUCLEOTIDE SEQUENCE [LARGE SCALE GENOMIC DNA]</scope>
    <source>
        <strain evidence="9 10">NCTC10570</strain>
    </source>
</reference>
<dbReference type="GO" id="GO:0005737">
    <property type="term" value="C:cytoplasm"/>
    <property type="evidence" value="ECO:0007669"/>
    <property type="project" value="TreeGrafter"/>
</dbReference>
<dbReference type="Pfam" id="PF00171">
    <property type="entry name" value="Aldedh"/>
    <property type="match status" value="1"/>
</dbReference>
<dbReference type="Proteomes" id="UP000215383">
    <property type="component" value="Chromosome 1"/>
</dbReference>